<proteinExistence type="predicted"/>
<reference evidence="4" key="1">
    <citation type="submission" date="2016-10" db="EMBL/GenBank/DDBJ databases">
        <authorList>
            <person name="Varghese N."/>
            <person name="Submissions S."/>
        </authorList>
    </citation>
    <scope>NUCLEOTIDE SEQUENCE [LARGE SCALE GENOMIC DNA]</scope>
    <source>
        <strain evidence="4">DSM 16089</strain>
    </source>
</reference>
<dbReference type="InterPro" id="IPR050523">
    <property type="entry name" value="AKR_Detox_Biosynth"/>
</dbReference>
<dbReference type="PANTHER" id="PTHR43364:SF4">
    <property type="entry name" value="NAD(P)-LINKED OXIDOREDUCTASE SUPERFAMILY PROTEIN"/>
    <property type="match status" value="1"/>
</dbReference>
<dbReference type="RefSeq" id="WP_060928066.1">
    <property type="nucleotide sequence ID" value="NZ_FNSQ01000005.1"/>
</dbReference>
<name>A0A1H4N8M2_9MICO</name>
<dbReference type="InterPro" id="IPR023210">
    <property type="entry name" value="NADP_OxRdtase_dom"/>
</dbReference>
<evidence type="ECO:0000313" key="3">
    <source>
        <dbReference type="EMBL" id="SEB90942.1"/>
    </source>
</evidence>
<dbReference type="Proteomes" id="UP000183750">
    <property type="component" value="Unassembled WGS sequence"/>
</dbReference>
<dbReference type="Pfam" id="PF00248">
    <property type="entry name" value="Aldo_ket_red"/>
    <property type="match status" value="1"/>
</dbReference>
<organism evidence="3 4">
    <name type="scientific">Microbacterium hydrocarbonoxydans</name>
    <dbReference type="NCBI Taxonomy" id="273678"/>
    <lineage>
        <taxon>Bacteria</taxon>
        <taxon>Bacillati</taxon>
        <taxon>Actinomycetota</taxon>
        <taxon>Actinomycetes</taxon>
        <taxon>Micrococcales</taxon>
        <taxon>Microbacteriaceae</taxon>
        <taxon>Microbacterium</taxon>
    </lineage>
</organism>
<dbReference type="GO" id="GO:0016491">
    <property type="term" value="F:oxidoreductase activity"/>
    <property type="evidence" value="ECO:0007669"/>
    <property type="project" value="UniProtKB-KW"/>
</dbReference>
<gene>
    <name evidence="3" type="ORF">SAMN04489807_2378</name>
</gene>
<evidence type="ECO:0000256" key="1">
    <source>
        <dbReference type="ARBA" id="ARBA00023002"/>
    </source>
</evidence>
<keyword evidence="1" id="KW-0560">Oxidoreductase</keyword>
<protein>
    <submittedName>
        <fullName evidence="3">Predicted oxidoreductase</fullName>
    </submittedName>
</protein>
<evidence type="ECO:0000313" key="4">
    <source>
        <dbReference type="Proteomes" id="UP000183750"/>
    </source>
</evidence>
<dbReference type="OrthoDB" id="9768793at2"/>
<dbReference type="FunFam" id="3.20.20.100:FF:000004">
    <property type="entry name" value="Oxidoreductase, aldo/keto reductase"/>
    <property type="match status" value="1"/>
</dbReference>
<dbReference type="AlphaFoldDB" id="A0A1H4N8M2"/>
<evidence type="ECO:0000259" key="2">
    <source>
        <dbReference type="Pfam" id="PF00248"/>
    </source>
</evidence>
<sequence>MLTSHRRVGASGLLVSATGLGCNNFGRTGTATETLEGTRAVIDAAIANGITLLDTADMYGATAGTSETLMGQALDGRRDRVVLATKFGHERDMGYDFPAARGSRRYIRRAVEESLRRLRTDWIDLYQLHLPDADTPVAETIDALDELVREGKIRYYGHSNFTGWQIAEAEFTARERHTGRFVSAQNHYSLLARAAEREVLPAVQRYGLGFFPYFPLHNGLLTGKFTREGGPSSSRIMSSRRHVWEAAPWAALEQFAVFCEDRGITMLQAAFGWLLVNPAVSSVIAGATSPEQVEANAEAGSAWRPDADDAAAIDALFPLPEDPAARV</sequence>
<dbReference type="PANTHER" id="PTHR43364">
    <property type="entry name" value="NADH-SPECIFIC METHYLGLYOXAL REDUCTASE-RELATED"/>
    <property type="match status" value="1"/>
</dbReference>
<dbReference type="PROSITE" id="PS51257">
    <property type="entry name" value="PROKAR_LIPOPROTEIN"/>
    <property type="match status" value="1"/>
</dbReference>
<dbReference type="SUPFAM" id="SSF51430">
    <property type="entry name" value="NAD(P)-linked oxidoreductase"/>
    <property type="match status" value="1"/>
</dbReference>
<keyword evidence="4" id="KW-1185">Reference proteome</keyword>
<dbReference type="GO" id="GO:0005829">
    <property type="term" value="C:cytosol"/>
    <property type="evidence" value="ECO:0007669"/>
    <property type="project" value="TreeGrafter"/>
</dbReference>
<dbReference type="Gene3D" id="3.20.20.100">
    <property type="entry name" value="NADP-dependent oxidoreductase domain"/>
    <property type="match status" value="1"/>
</dbReference>
<dbReference type="InterPro" id="IPR036812">
    <property type="entry name" value="NAD(P)_OxRdtase_dom_sf"/>
</dbReference>
<accession>A0A1H4N8M2</accession>
<feature type="domain" description="NADP-dependent oxidoreductase" evidence="2">
    <location>
        <begin position="19"/>
        <end position="316"/>
    </location>
</feature>
<dbReference type="EMBL" id="FNSQ01000005">
    <property type="protein sequence ID" value="SEB90942.1"/>
    <property type="molecule type" value="Genomic_DNA"/>
</dbReference>